<reference evidence="2" key="1">
    <citation type="journal article" date="2014" name="Front. Microbiol.">
        <title>High frequency of phylogenetically diverse reductive dehalogenase-homologous genes in deep subseafloor sedimentary metagenomes.</title>
        <authorList>
            <person name="Kawai M."/>
            <person name="Futagami T."/>
            <person name="Toyoda A."/>
            <person name="Takaki Y."/>
            <person name="Nishi S."/>
            <person name="Hori S."/>
            <person name="Arai W."/>
            <person name="Tsubouchi T."/>
            <person name="Morono Y."/>
            <person name="Uchiyama I."/>
            <person name="Ito T."/>
            <person name="Fujiyama A."/>
            <person name="Inagaki F."/>
            <person name="Takami H."/>
        </authorList>
    </citation>
    <scope>NUCLEOTIDE SEQUENCE</scope>
    <source>
        <strain evidence="2">Expedition CK06-06</strain>
    </source>
</reference>
<gene>
    <name evidence="2" type="ORF">S01H1_31117</name>
</gene>
<feature type="non-terminal residue" evidence="2">
    <location>
        <position position="147"/>
    </location>
</feature>
<feature type="region of interest" description="Disordered" evidence="1">
    <location>
        <begin position="39"/>
        <end position="61"/>
    </location>
</feature>
<dbReference type="EMBL" id="BARS01019180">
    <property type="protein sequence ID" value="GAF88063.1"/>
    <property type="molecule type" value="Genomic_DNA"/>
</dbReference>
<protein>
    <submittedName>
        <fullName evidence="2">Uncharacterized protein</fullName>
    </submittedName>
</protein>
<name>X0T3L3_9ZZZZ</name>
<proteinExistence type="predicted"/>
<organism evidence="2">
    <name type="scientific">marine sediment metagenome</name>
    <dbReference type="NCBI Taxonomy" id="412755"/>
    <lineage>
        <taxon>unclassified sequences</taxon>
        <taxon>metagenomes</taxon>
        <taxon>ecological metagenomes</taxon>
    </lineage>
</organism>
<accession>X0T3L3</accession>
<evidence type="ECO:0000256" key="1">
    <source>
        <dbReference type="SAM" id="MobiDB-lite"/>
    </source>
</evidence>
<comment type="caution">
    <text evidence="2">The sequence shown here is derived from an EMBL/GenBank/DDBJ whole genome shotgun (WGS) entry which is preliminary data.</text>
</comment>
<dbReference type="AlphaFoldDB" id="X0T3L3"/>
<sequence>MFRLIINGETITFESEAEMMQAAREAQDKGLSIEDAREEIEEQPEDISKAPESAFSQVMSGKVPEVEEDFIQDPAKSADAVSETVAQEDTELLLDDGSTELPSGEDYSIDGKPVTKKEYEIYDAEVKADKPLELTLNKEDYEFNKET</sequence>
<evidence type="ECO:0000313" key="2">
    <source>
        <dbReference type="EMBL" id="GAF88063.1"/>
    </source>
</evidence>